<reference evidence="2" key="1">
    <citation type="submission" date="2013-09" db="EMBL/GenBank/DDBJ databases">
        <title>Corchorus olitorius genome sequencing.</title>
        <authorList>
            <person name="Alam M."/>
            <person name="Haque M.S."/>
            <person name="Islam M.S."/>
            <person name="Emdad E.M."/>
            <person name="Islam M.M."/>
            <person name="Ahmed B."/>
            <person name="Halim A."/>
            <person name="Hossen Q.M.M."/>
            <person name="Hossain M.Z."/>
            <person name="Ahmed R."/>
            <person name="Khan M.M."/>
            <person name="Islam R."/>
            <person name="Rashid M.M."/>
            <person name="Khan S.A."/>
            <person name="Rahman M.S."/>
            <person name="Alam M."/>
            <person name="Yahiya A.S."/>
            <person name="Khan M.S."/>
            <person name="Azam M.S."/>
            <person name="Haque T."/>
            <person name="Lashkar M.Z.H."/>
            <person name="Akhand A.I."/>
            <person name="Morshed G."/>
            <person name="Roy S."/>
            <person name="Uddin K.S."/>
            <person name="Rabeya T."/>
            <person name="Hossain A.S."/>
            <person name="Chowdhury A."/>
            <person name="Snigdha A.R."/>
            <person name="Mortoza M.S."/>
            <person name="Matin S.A."/>
            <person name="Hoque S.M.E."/>
            <person name="Islam M.K."/>
            <person name="Roy D.K."/>
            <person name="Haider R."/>
            <person name="Moosa M.M."/>
            <person name="Elias S.M."/>
            <person name="Hasan A.M."/>
            <person name="Jahan S."/>
            <person name="Shafiuddin M."/>
            <person name="Mahmood N."/>
            <person name="Shommy N.S."/>
        </authorList>
    </citation>
    <scope>NUCLEOTIDE SEQUENCE [LARGE SCALE GENOMIC DNA]</scope>
    <source>
        <strain evidence="2">cv. O-4</strain>
    </source>
</reference>
<gene>
    <name evidence="1" type="ORF">COLO4_08604</name>
</gene>
<keyword evidence="2" id="KW-1185">Reference proteome</keyword>
<feature type="non-terminal residue" evidence="1">
    <location>
        <position position="1"/>
    </location>
</feature>
<sequence>VASRVESNSGPHLGQYKYLLLSSSFKLLLPTKTLAALPNYQCCRSLHPPPWPPLPQAFVAVHVSSFSSYSMPSSSSFSSSYYSADSSLSLQRRHYLPPLRWTSAKSFSLETPRKILFFS</sequence>
<dbReference type="AlphaFoldDB" id="A0A1R3KF46"/>
<accession>A0A1R3KF46</accession>
<protein>
    <submittedName>
        <fullName evidence="1">Uncharacterized protein</fullName>
    </submittedName>
</protein>
<name>A0A1R3KF46_9ROSI</name>
<comment type="caution">
    <text evidence="1">The sequence shown here is derived from an EMBL/GenBank/DDBJ whole genome shotgun (WGS) entry which is preliminary data.</text>
</comment>
<organism evidence="1 2">
    <name type="scientific">Corchorus olitorius</name>
    <dbReference type="NCBI Taxonomy" id="93759"/>
    <lineage>
        <taxon>Eukaryota</taxon>
        <taxon>Viridiplantae</taxon>
        <taxon>Streptophyta</taxon>
        <taxon>Embryophyta</taxon>
        <taxon>Tracheophyta</taxon>
        <taxon>Spermatophyta</taxon>
        <taxon>Magnoliopsida</taxon>
        <taxon>eudicotyledons</taxon>
        <taxon>Gunneridae</taxon>
        <taxon>Pentapetalae</taxon>
        <taxon>rosids</taxon>
        <taxon>malvids</taxon>
        <taxon>Malvales</taxon>
        <taxon>Malvaceae</taxon>
        <taxon>Grewioideae</taxon>
        <taxon>Apeibeae</taxon>
        <taxon>Corchorus</taxon>
    </lineage>
</organism>
<evidence type="ECO:0000313" key="1">
    <source>
        <dbReference type="EMBL" id="OMP05732.1"/>
    </source>
</evidence>
<dbReference type="Proteomes" id="UP000187203">
    <property type="component" value="Unassembled WGS sequence"/>
</dbReference>
<dbReference type="EMBL" id="AWUE01013886">
    <property type="protein sequence ID" value="OMP05732.1"/>
    <property type="molecule type" value="Genomic_DNA"/>
</dbReference>
<evidence type="ECO:0000313" key="2">
    <source>
        <dbReference type="Proteomes" id="UP000187203"/>
    </source>
</evidence>
<proteinExistence type="predicted"/>